<sequence length="464" mass="50946">MSSMARSPMAKSYTTARPEASMHIPVSHATCERRVSLLYLANDIMQNSRKEGSGYITEFMKVIPAALDEVFMNGDDFGRNVVKRLVDIWEDRKIFDTQGQSFRDDFFRRLKDLRSKLKKPGGELLEKVISSYKHMMNAPIDEDTLMRKCQATLSNFDNLNKAYGNDSYSGRSNGSGFMEELQEQHGILRNSIEQLKMSESLRTTLISHLKEALNEQEFKMEKVRSQLEAAQSRYKNADELCQELGVEVEWHQPSNRVPATVASDSANAVSLQNGQSAVMYSQVGDGGKQNAAAANVATELATGAASDDTLSEQSGGHSLGNKRQKLEDDAYISQPHSQPPPPPPFPHPDTFQPPPPEYPPSPEPSPPPLPKSLPPQIIPPPPETSMPPQLISPLPPTAGTSVPFPAGMPYCTFPSYTPVVNFPMINMPPGFPGAPNPPPAFQGFGGTFYGSPPFPTAPPTMDEK</sequence>
<keyword evidence="2" id="KW-0175">Coiled coil</keyword>
<dbReference type="Gene3D" id="1.25.40.90">
    <property type="match status" value="1"/>
</dbReference>
<evidence type="ECO:0000256" key="1">
    <source>
        <dbReference type="ARBA" id="ARBA00022664"/>
    </source>
</evidence>
<keyword evidence="6" id="KW-1185">Reference proteome</keyword>
<dbReference type="OrthoDB" id="10069473at2759"/>
<proteinExistence type="predicted"/>
<accession>A0A1E5W1M8</accession>
<feature type="coiled-coil region" evidence="2">
    <location>
        <begin position="178"/>
        <end position="247"/>
    </location>
</feature>
<evidence type="ECO:0000313" key="5">
    <source>
        <dbReference type="EMBL" id="OEL31272.1"/>
    </source>
</evidence>
<evidence type="ECO:0000256" key="3">
    <source>
        <dbReference type="SAM" id="MobiDB-lite"/>
    </source>
</evidence>
<dbReference type="InterPro" id="IPR008942">
    <property type="entry name" value="ENTH_VHS"/>
</dbReference>
<gene>
    <name evidence="5" type="ORF">BAE44_0007708</name>
</gene>
<dbReference type="InterPro" id="IPR006569">
    <property type="entry name" value="CID_dom"/>
</dbReference>
<dbReference type="GO" id="GO:0000993">
    <property type="term" value="F:RNA polymerase II complex binding"/>
    <property type="evidence" value="ECO:0007669"/>
    <property type="project" value="TreeGrafter"/>
</dbReference>
<feature type="compositionally biased region" description="Pro residues" evidence="3">
    <location>
        <begin position="337"/>
        <end position="385"/>
    </location>
</feature>
<dbReference type="EMBL" id="LWDX02023831">
    <property type="protein sequence ID" value="OEL31272.1"/>
    <property type="molecule type" value="Genomic_DNA"/>
</dbReference>
<dbReference type="PANTHER" id="PTHR12460:SF36">
    <property type="entry name" value="OS01G0925000 PROTEIN"/>
    <property type="match status" value="1"/>
</dbReference>
<dbReference type="SMART" id="SM00582">
    <property type="entry name" value="RPR"/>
    <property type="match status" value="1"/>
</dbReference>
<dbReference type="Pfam" id="PF04818">
    <property type="entry name" value="CID"/>
    <property type="match status" value="1"/>
</dbReference>
<dbReference type="STRING" id="888268.A0A1E5W1M8"/>
<dbReference type="GO" id="GO:0031124">
    <property type="term" value="P:mRNA 3'-end processing"/>
    <property type="evidence" value="ECO:0007669"/>
    <property type="project" value="TreeGrafter"/>
</dbReference>
<dbReference type="AlphaFoldDB" id="A0A1E5W1M8"/>
<dbReference type="PRINTS" id="PR01217">
    <property type="entry name" value="PRICHEXTENSN"/>
</dbReference>
<evidence type="ECO:0000259" key="4">
    <source>
        <dbReference type="PROSITE" id="PS51391"/>
    </source>
</evidence>
<dbReference type="GO" id="GO:0005634">
    <property type="term" value="C:nucleus"/>
    <property type="evidence" value="ECO:0007669"/>
    <property type="project" value="UniProtKB-ARBA"/>
</dbReference>
<name>A0A1E5W1M8_9POAL</name>
<dbReference type="PROSITE" id="PS51391">
    <property type="entry name" value="CID"/>
    <property type="match status" value="1"/>
</dbReference>
<protein>
    <recommendedName>
        <fullName evidence="4">CID domain-containing protein</fullName>
    </recommendedName>
</protein>
<dbReference type="Proteomes" id="UP000095767">
    <property type="component" value="Unassembled WGS sequence"/>
</dbReference>
<organism evidence="5 6">
    <name type="scientific">Dichanthelium oligosanthes</name>
    <dbReference type="NCBI Taxonomy" id="888268"/>
    <lineage>
        <taxon>Eukaryota</taxon>
        <taxon>Viridiplantae</taxon>
        <taxon>Streptophyta</taxon>
        <taxon>Embryophyta</taxon>
        <taxon>Tracheophyta</taxon>
        <taxon>Spermatophyta</taxon>
        <taxon>Magnoliopsida</taxon>
        <taxon>Liliopsida</taxon>
        <taxon>Poales</taxon>
        <taxon>Poaceae</taxon>
        <taxon>PACMAD clade</taxon>
        <taxon>Panicoideae</taxon>
        <taxon>Panicodae</taxon>
        <taxon>Paniceae</taxon>
        <taxon>Dichantheliinae</taxon>
        <taxon>Dichanthelium</taxon>
    </lineage>
</organism>
<dbReference type="SUPFAM" id="SSF48464">
    <property type="entry name" value="ENTH/VHS domain"/>
    <property type="match status" value="1"/>
</dbReference>
<evidence type="ECO:0000313" key="6">
    <source>
        <dbReference type="Proteomes" id="UP000095767"/>
    </source>
</evidence>
<reference evidence="5 6" key="1">
    <citation type="submission" date="2016-09" db="EMBL/GenBank/DDBJ databases">
        <title>The draft genome of Dichanthelium oligosanthes: A C3 panicoid grass species.</title>
        <authorList>
            <person name="Studer A.J."/>
            <person name="Schnable J.C."/>
            <person name="Brutnell T.P."/>
        </authorList>
    </citation>
    <scope>NUCLEOTIDE SEQUENCE [LARGE SCALE GENOMIC DNA]</scope>
    <source>
        <strain evidence="6">cv. Kellogg 1175</strain>
        <tissue evidence="5">Leaf</tissue>
    </source>
</reference>
<feature type="domain" description="CID" evidence="4">
    <location>
        <begin position="1"/>
        <end position="111"/>
    </location>
</feature>
<evidence type="ECO:0000256" key="2">
    <source>
        <dbReference type="SAM" id="Coils"/>
    </source>
</evidence>
<keyword evidence="1" id="KW-0507">mRNA processing</keyword>
<feature type="region of interest" description="Disordered" evidence="3">
    <location>
        <begin position="332"/>
        <end position="387"/>
    </location>
</feature>
<feature type="region of interest" description="Disordered" evidence="3">
    <location>
        <begin position="436"/>
        <end position="464"/>
    </location>
</feature>
<dbReference type="PANTHER" id="PTHR12460">
    <property type="entry name" value="CYCLIN-DEPENDENT KINASE INHIBITOR-RELATED PROTEIN"/>
    <property type="match status" value="1"/>
</dbReference>
<comment type="caution">
    <text evidence="5">The sequence shown here is derived from an EMBL/GenBank/DDBJ whole genome shotgun (WGS) entry which is preliminary data.</text>
</comment>